<keyword evidence="2" id="KW-1185">Reference proteome</keyword>
<dbReference type="Proteomes" id="UP001176961">
    <property type="component" value="Unassembled WGS sequence"/>
</dbReference>
<feature type="non-terminal residue" evidence="1">
    <location>
        <position position="1"/>
    </location>
</feature>
<reference evidence="1" key="1">
    <citation type="submission" date="2023-07" db="EMBL/GenBank/DDBJ databases">
        <authorList>
            <consortium name="CYATHOMIX"/>
        </authorList>
    </citation>
    <scope>NUCLEOTIDE SEQUENCE</scope>
    <source>
        <strain evidence="1">N/A</strain>
    </source>
</reference>
<sequence length="128" mass="15116">MASIYNEMQNVTVHHLLHNKIMLNNRLSMSYLARSSRYFPLIRKFLQNPTGVDDIEMDDEFDEIEEVEINEEGMGRFQEKVSRIQNLMDNFENISKEKLESICTNVNSLVELITKKLENLRFICQTLQ</sequence>
<comment type="caution">
    <text evidence="1">The sequence shown here is derived from an EMBL/GenBank/DDBJ whole genome shotgun (WGS) entry which is preliminary data.</text>
</comment>
<evidence type="ECO:0000313" key="2">
    <source>
        <dbReference type="Proteomes" id="UP001176961"/>
    </source>
</evidence>
<accession>A0AA36DL46</accession>
<dbReference type="AlphaFoldDB" id="A0AA36DL46"/>
<gene>
    <name evidence="1" type="ORF">CYNAS_LOCUS347</name>
</gene>
<protein>
    <submittedName>
        <fullName evidence="1">Uncharacterized protein</fullName>
    </submittedName>
</protein>
<name>A0AA36DL46_CYLNA</name>
<evidence type="ECO:0000313" key="1">
    <source>
        <dbReference type="EMBL" id="CAJ0588364.1"/>
    </source>
</evidence>
<dbReference type="EMBL" id="CATQJL010000001">
    <property type="protein sequence ID" value="CAJ0588364.1"/>
    <property type="molecule type" value="Genomic_DNA"/>
</dbReference>
<proteinExistence type="predicted"/>
<organism evidence="1 2">
    <name type="scientific">Cylicocyclus nassatus</name>
    <name type="common">Nematode worm</name>
    <dbReference type="NCBI Taxonomy" id="53992"/>
    <lineage>
        <taxon>Eukaryota</taxon>
        <taxon>Metazoa</taxon>
        <taxon>Ecdysozoa</taxon>
        <taxon>Nematoda</taxon>
        <taxon>Chromadorea</taxon>
        <taxon>Rhabditida</taxon>
        <taxon>Rhabditina</taxon>
        <taxon>Rhabditomorpha</taxon>
        <taxon>Strongyloidea</taxon>
        <taxon>Strongylidae</taxon>
        <taxon>Cylicocyclus</taxon>
    </lineage>
</organism>